<evidence type="ECO:0000256" key="2">
    <source>
        <dbReference type="ARBA" id="ARBA00023125"/>
    </source>
</evidence>
<gene>
    <name evidence="5" type="ORF">PG2093B_0152</name>
</gene>
<evidence type="ECO:0000256" key="3">
    <source>
        <dbReference type="ARBA" id="ARBA00023163"/>
    </source>
</evidence>
<dbReference type="PROSITE" id="PS01124">
    <property type="entry name" value="HTH_ARAC_FAMILY_2"/>
    <property type="match status" value="1"/>
</dbReference>
<dbReference type="PANTHER" id="PTHR47504">
    <property type="entry name" value="RIGHT ORIGIN-BINDING PROTEIN"/>
    <property type="match status" value="1"/>
</dbReference>
<dbReference type="GO" id="GO:0043565">
    <property type="term" value="F:sequence-specific DNA binding"/>
    <property type="evidence" value="ECO:0007669"/>
    <property type="project" value="InterPro"/>
</dbReference>
<dbReference type="PANTHER" id="PTHR47504:SF5">
    <property type="entry name" value="RIGHT ORIGIN-BINDING PROTEIN"/>
    <property type="match status" value="1"/>
</dbReference>
<reference evidence="5 6" key="1">
    <citation type="submission" date="2018-12" db="EMBL/GenBank/DDBJ databases">
        <title>Unveiling genomic diversity among members of the Bifidobacterium pseudolongum species, a widely distributed gut commensal of the animal kingdom.</title>
        <authorList>
            <person name="Lugli G.A."/>
            <person name="Duranti S."/>
            <person name="Albert K."/>
            <person name="Mancabelli L."/>
            <person name="Napoli S."/>
            <person name="Viappiani A."/>
            <person name="Anzalone R."/>
            <person name="Longhi G."/>
            <person name="Milani C."/>
            <person name="Turroni F."/>
            <person name="Alessandri G."/>
            <person name="Sela D.A."/>
            <person name="Van Sinderen D."/>
            <person name="Ventura M."/>
        </authorList>
    </citation>
    <scope>NUCLEOTIDE SEQUENCE [LARGE SCALE GENOMIC DNA]</scope>
    <source>
        <strain evidence="5 6">2093B</strain>
    </source>
</reference>
<organism evidence="5 6">
    <name type="scientific">Bifidobacterium pseudolongum subsp. globosum</name>
    <dbReference type="NCBI Taxonomy" id="1690"/>
    <lineage>
        <taxon>Bacteria</taxon>
        <taxon>Bacillati</taxon>
        <taxon>Actinomycetota</taxon>
        <taxon>Actinomycetes</taxon>
        <taxon>Bifidobacteriales</taxon>
        <taxon>Bifidobacteriaceae</taxon>
        <taxon>Bifidobacterium</taxon>
    </lineage>
</organism>
<dbReference type="AlphaFoldDB" id="A0A4Q5A275"/>
<dbReference type="InterPro" id="IPR009057">
    <property type="entry name" value="Homeodomain-like_sf"/>
</dbReference>
<evidence type="ECO:0000313" key="5">
    <source>
        <dbReference type="EMBL" id="RYQ12046.1"/>
    </source>
</evidence>
<dbReference type="Gene3D" id="1.10.10.60">
    <property type="entry name" value="Homeodomain-like"/>
    <property type="match status" value="2"/>
</dbReference>
<dbReference type="InterPro" id="IPR050959">
    <property type="entry name" value="MarA-like"/>
</dbReference>
<dbReference type="SUPFAM" id="SSF46689">
    <property type="entry name" value="Homeodomain-like"/>
    <property type="match status" value="2"/>
</dbReference>
<evidence type="ECO:0000259" key="4">
    <source>
        <dbReference type="PROSITE" id="PS01124"/>
    </source>
</evidence>
<protein>
    <submittedName>
        <fullName evidence="5">Transcriptional regulator</fullName>
    </submittedName>
</protein>
<keyword evidence="1" id="KW-0805">Transcription regulation</keyword>
<dbReference type="SMART" id="SM00342">
    <property type="entry name" value="HTH_ARAC"/>
    <property type="match status" value="1"/>
</dbReference>
<evidence type="ECO:0000313" key="6">
    <source>
        <dbReference type="Proteomes" id="UP000292568"/>
    </source>
</evidence>
<dbReference type="Pfam" id="PF12833">
    <property type="entry name" value="HTH_18"/>
    <property type="match status" value="1"/>
</dbReference>
<dbReference type="GO" id="GO:0003700">
    <property type="term" value="F:DNA-binding transcription factor activity"/>
    <property type="evidence" value="ECO:0007669"/>
    <property type="project" value="InterPro"/>
</dbReference>
<keyword evidence="2" id="KW-0238">DNA-binding</keyword>
<keyword evidence="3" id="KW-0804">Transcription</keyword>
<comment type="caution">
    <text evidence="5">The sequence shown here is derived from an EMBL/GenBank/DDBJ whole genome shotgun (WGS) entry which is preliminary data.</text>
</comment>
<dbReference type="RefSeq" id="WP_129896717.1">
    <property type="nucleotide sequence ID" value="NZ_RYUH01000004.1"/>
</dbReference>
<name>A0A4Q5A275_9BIFI</name>
<proteinExistence type="predicted"/>
<accession>A0A4Q5A275</accession>
<evidence type="ECO:0000256" key="1">
    <source>
        <dbReference type="ARBA" id="ARBA00023015"/>
    </source>
</evidence>
<sequence>MKDERTAAVQRMQDHIERHLYERITMADLASAALFSPWYSYRLFRELTGLTPAAYARRLRLSRSAVELKRGDRTITDVAFAYGFGSVDGYVRAFFREFGRTPGDFARSPTPIMLFHPYGVQHQQPRKEPIDMDTMQYVCVTPIHKPRRKAIIKRGRTAADYWAYCEEVGCDVWGTLLSMDSLCGEPVCLWLPTAYRTPGTSTYVQGVEVGIYYDGPVPEGFDVIELPEADYLMFQGQPFAERDFGQAIQFVQGAADRYDPAVLGYEWSTRSPRIQLEPKGERGYIEFRPVRAK</sequence>
<dbReference type="InterPro" id="IPR018060">
    <property type="entry name" value="HTH_AraC"/>
</dbReference>
<dbReference type="EMBL" id="RYUH01000004">
    <property type="protein sequence ID" value="RYQ12046.1"/>
    <property type="molecule type" value="Genomic_DNA"/>
</dbReference>
<feature type="domain" description="HTH araC/xylS-type" evidence="4">
    <location>
        <begin position="10"/>
        <end position="108"/>
    </location>
</feature>
<dbReference type="Proteomes" id="UP000292568">
    <property type="component" value="Unassembled WGS sequence"/>
</dbReference>